<keyword evidence="3" id="KW-1185">Reference proteome</keyword>
<keyword evidence="1" id="KW-0472">Membrane</keyword>
<accession>A0A078M6Z7</accession>
<evidence type="ECO:0000256" key="1">
    <source>
        <dbReference type="SAM" id="Phobius"/>
    </source>
</evidence>
<gene>
    <name evidence="2" type="ORF">BN1048_01577</name>
</gene>
<proteinExistence type="predicted"/>
<evidence type="ECO:0000313" key="2">
    <source>
        <dbReference type="EMBL" id="CEA02035.1"/>
    </source>
</evidence>
<keyword evidence="1" id="KW-0812">Transmembrane</keyword>
<sequence length="374" mass="42762">MTDMIYARWLLIKRRLPKILIWLTLPLFLTLAASAVFNNTSDDFRVPVAVIVHEQSAEADYFAEGLAGSEFMDVEVFDDTESQAVLRELEQYQLDSVFILPEDYEEKVRDVKRRNLIETYFTDRSIYYEPAKELAASVIQERMGAYGTVDFVMNMQEEMLAENEVSGEEIAAERERIETGTNLVQQVFYFHGERTDTEEQTGLNPWAVWAYITLIITIFTFDFVTRETVGGAGVRFTFMKYSYKSFMILTFVLMTGLMLVIDGITWMIISDKLSADISLLSLVMYRIVVNSIAFLLASAVSTPVKLYQLAIAVAMTVLVLHVAMPVIISVTGIHVISALHPVRIFTENNLNIPWLIILILLMFVWMWRDSNARS</sequence>
<reference evidence="2 3" key="1">
    <citation type="submission" date="2014-07" db="EMBL/GenBank/DDBJ databases">
        <authorList>
            <person name="Urmite Genomes Urmite Genomes"/>
        </authorList>
    </citation>
    <scope>NUCLEOTIDE SEQUENCE [LARGE SCALE GENOMIC DNA]</scope>
    <source>
        <strain evidence="2 3">13MG44_air</strain>
    </source>
</reference>
<dbReference type="EMBL" id="CCSE01000001">
    <property type="protein sequence ID" value="CEA02035.1"/>
    <property type="molecule type" value="Genomic_DNA"/>
</dbReference>
<dbReference type="STRING" id="1461582.BN1048_01577"/>
<dbReference type="RefSeq" id="WP_035810052.1">
    <property type="nucleotide sequence ID" value="NZ_CCSE01000001.1"/>
</dbReference>
<organism evidence="2 3">
    <name type="scientific">Jeotgalicoccus saudimassiliensis</name>
    <dbReference type="NCBI Taxonomy" id="1461582"/>
    <lineage>
        <taxon>Bacteria</taxon>
        <taxon>Bacillati</taxon>
        <taxon>Bacillota</taxon>
        <taxon>Bacilli</taxon>
        <taxon>Bacillales</taxon>
        <taxon>Staphylococcaceae</taxon>
        <taxon>Jeotgalicoccus</taxon>
    </lineage>
</organism>
<feature type="transmembrane region" description="Helical" evidence="1">
    <location>
        <begin position="309"/>
        <end position="330"/>
    </location>
</feature>
<feature type="transmembrane region" description="Helical" evidence="1">
    <location>
        <begin position="246"/>
        <end position="269"/>
    </location>
</feature>
<dbReference type="Gene3D" id="3.40.1710.10">
    <property type="entry name" value="abc type-2 transporter like domain"/>
    <property type="match status" value="1"/>
</dbReference>
<dbReference type="eggNOG" id="COG0842">
    <property type="taxonomic scope" value="Bacteria"/>
</dbReference>
<name>A0A078M6Z7_9STAP</name>
<dbReference type="Proteomes" id="UP000044136">
    <property type="component" value="Unassembled WGS sequence"/>
</dbReference>
<feature type="transmembrane region" description="Helical" evidence="1">
    <location>
        <begin position="350"/>
        <end position="367"/>
    </location>
</feature>
<evidence type="ECO:0000313" key="3">
    <source>
        <dbReference type="Proteomes" id="UP000044136"/>
    </source>
</evidence>
<dbReference type="AlphaFoldDB" id="A0A078M6Z7"/>
<feature type="transmembrane region" description="Helical" evidence="1">
    <location>
        <begin position="206"/>
        <end position="225"/>
    </location>
</feature>
<protein>
    <submittedName>
        <fullName evidence="2">ABC-2 family transporter protein</fullName>
    </submittedName>
</protein>
<keyword evidence="1" id="KW-1133">Transmembrane helix</keyword>
<dbReference type="OrthoDB" id="2417739at2"/>
<feature type="transmembrane region" description="Helical" evidence="1">
    <location>
        <begin position="275"/>
        <end position="297"/>
    </location>
</feature>
<dbReference type="HOGENOM" id="CLU_729469_0_0_9"/>